<keyword evidence="1" id="KW-0175">Coiled coil</keyword>
<dbReference type="Proteomes" id="UP000291116">
    <property type="component" value="Unassembled WGS sequence"/>
</dbReference>
<feature type="coiled-coil region" evidence="1">
    <location>
        <begin position="75"/>
        <end position="161"/>
    </location>
</feature>
<protein>
    <recommendedName>
        <fullName evidence="5">Myosin motor domain-containing protein</fullName>
    </recommendedName>
</protein>
<accession>A0A448ZSF1</accession>
<gene>
    <name evidence="3" type="ORF">PSNMU_V1.4_AUG-EV-PASAV3_0121420</name>
</gene>
<feature type="region of interest" description="Disordered" evidence="2">
    <location>
        <begin position="166"/>
        <end position="203"/>
    </location>
</feature>
<dbReference type="AlphaFoldDB" id="A0A448ZSF1"/>
<keyword evidence="4" id="KW-1185">Reference proteome</keyword>
<dbReference type="OrthoDB" id="312459at2759"/>
<feature type="region of interest" description="Disordered" evidence="2">
    <location>
        <begin position="267"/>
        <end position="289"/>
    </location>
</feature>
<dbReference type="PROSITE" id="PS50096">
    <property type="entry name" value="IQ"/>
    <property type="match status" value="1"/>
</dbReference>
<evidence type="ECO:0008006" key="5">
    <source>
        <dbReference type="Google" id="ProtNLM"/>
    </source>
</evidence>
<proteinExistence type="predicted"/>
<reference evidence="3 4" key="1">
    <citation type="submission" date="2019-01" db="EMBL/GenBank/DDBJ databases">
        <authorList>
            <person name="Ferrante I. M."/>
        </authorList>
    </citation>
    <scope>NUCLEOTIDE SEQUENCE [LARGE SCALE GENOMIC DNA]</scope>
    <source>
        <strain evidence="3 4">B856</strain>
    </source>
</reference>
<dbReference type="CDD" id="cd14724">
    <property type="entry name" value="ZIP_Gal4-like_1"/>
    <property type="match status" value="1"/>
</dbReference>
<sequence length="380" mass="42666">MQISRRRFARAKKGTTKFQATFRGVQTRRLLAAIKVETYFRKCRANRAFKMLRRASIALQCKIRVSMAKKVVAGLKGEQKNIGKLQENNERLKMEMNSLKAMLAAQAKEGASNAAHSNELKLKQEEITKLENRIAELEAQLSEQKALVVKLEVDMQKQREQAAHDLANAAHRRQRSAGPHSPKHSKAATVDPGATPQMPLPPSDYVSPDVLAKHKKKLSKLEKNLRAEKKLRQEADGEIIKLRAALNGVQLSEAEIKDLLSKKQEETKTTVRTGETPEIAGAEPEQPKSSLARAMEGISSTFGGGEKPKEKPKMSMDYLLPKIRRGSKAQESNEDTVVVGWKADVKSRKQREEVLRDDVHRFESHMKGFVHSLEDGVDKR</sequence>
<dbReference type="EMBL" id="CAACVS010000679">
    <property type="protein sequence ID" value="VEU44968.1"/>
    <property type="molecule type" value="Genomic_DNA"/>
</dbReference>
<evidence type="ECO:0000313" key="3">
    <source>
        <dbReference type="EMBL" id="VEU44968.1"/>
    </source>
</evidence>
<evidence type="ECO:0000256" key="2">
    <source>
        <dbReference type="SAM" id="MobiDB-lite"/>
    </source>
</evidence>
<name>A0A448ZSF1_9STRA</name>
<evidence type="ECO:0000256" key="1">
    <source>
        <dbReference type="SAM" id="Coils"/>
    </source>
</evidence>
<evidence type="ECO:0000313" key="4">
    <source>
        <dbReference type="Proteomes" id="UP000291116"/>
    </source>
</evidence>
<feature type="compositionally biased region" description="Basic residues" evidence="2">
    <location>
        <begin position="170"/>
        <end position="186"/>
    </location>
</feature>
<organism evidence="3 4">
    <name type="scientific">Pseudo-nitzschia multistriata</name>
    <dbReference type="NCBI Taxonomy" id="183589"/>
    <lineage>
        <taxon>Eukaryota</taxon>
        <taxon>Sar</taxon>
        <taxon>Stramenopiles</taxon>
        <taxon>Ochrophyta</taxon>
        <taxon>Bacillariophyta</taxon>
        <taxon>Bacillariophyceae</taxon>
        <taxon>Bacillariophycidae</taxon>
        <taxon>Bacillariales</taxon>
        <taxon>Bacillariaceae</taxon>
        <taxon>Pseudo-nitzschia</taxon>
    </lineage>
</organism>